<name>A0A816PL66_9BILA</name>
<accession>A0A816PL66</accession>
<proteinExistence type="predicted"/>
<evidence type="ECO:0000313" key="2">
    <source>
        <dbReference type="EMBL" id="CAF4249886.1"/>
    </source>
</evidence>
<protein>
    <submittedName>
        <fullName evidence="1">Uncharacterized protein</fullName>
    </submittedName>
</protein>
<dbReference type="Proteomes" id="UP000663842">
    <property type="component" value="Unassembled WGS sequence"/>
</dbReference>
<dbReference type="EMBL" id="CAJOBF010008175">
    <property type="protein sequence ID" value="CAF4249886.1"/>
    <property type="molecule type" value="Genomic_DNA"/>
</dbReference>
<gene>
    <name evidence="2" type="ORF">UXM345_LOCUS30668</name>
    <name evidence="1" type="ORF">XDN619_LOCUS8367</name>
</gene>
<dbReference type="EMBL" id="CAJNRG010002667">
    <property type="protein sequence ID" value="CAF2050135.1"/>
    <property type="molecule type" value="Genomic_DNA"/>
</dbReference>
<evidence type="ECO:0000313" key="1">
    <source>
        <dbReference type="EMBL" id="CAF2050135.1"/>
    </source>
</evidence>
<organism evidence="1 3">
    <name type="scientific">Rotaria magnacalcarata</name>
    <dbReference type="NCBI Taxonomy" id="392030"/>
    <lineage>
        <taxon>Eukaryota</taxon>
        <taxon>Metazoa</taxon>
        <taxon>Spiralia</taxon>
        <taxon>Gnathifera</taxon>
        <taxon>Rotifera</taxon>
        <taxon>Eurotatoria</taxon>
        <taxon>Bdelloidea</taxon>
        <taxon>Philodinida</taxon>
        <taxon>Philodinidae</taxon>
        <taxon>Rotaria</taxon>
    </lineage>
</organism>
<evidence type="ECO:0000313" key="3">
    <source>
        <dbReference type="Proteomes" id="UP000663887"/>
    </source>
</evidence>
<sequence length="41" mass="4620">GRAGKNGKAITIFNQQQMKQLKVIQTNTNMEFINIDPNSLD</sequence>
<dbReference type="AlphaFoldDB" id="A0A816PL66"/>
<comment type="caution">
    <text evidence="1">The sequence shown here is derived from an EMBL/GenBank/DDBJ whole genome shotgun (WGS) entry which is preliminary data.</text>
</comment>
<dbReference type="Proteomes" id="UP000663887">
    <property type="component" value="Unassembled WGS sequence"/>
</dbReference>
<reference evidence="1" key="1">
    <citation type="submission" date="2021-02" db="EMBL/GenBank/DDBJ databases">
        <authorList>
            <person name="Nowell W R."/>
        </authorList>
    </citation>
    <scope>NUCLEOTIDE SEQUENCE</scope>
</reference>
<feature type="non-terminal residue" evidence="1">
    <location>
        <position position="1"/>
    </location>
</feature>